<evidence type="ECO:0008006" key="5">
    <source>
        <dbReference type="Google" id="ProtNLM"/>
    </source>
</evidence>
<reference evidence="4" key="2">
    <citation type="submission" date="2011-03" db="EMBL/GenBank/DDBJ databases">
        <title>The complete genome of Desulfobacca acetoxidans DSM 11109.</title>
        <authorList>
            <consortium name="US DOE Joint Genome Institute (JGI-PGF)"/>
            <person name="Lucas S."/>
            <person name="Copeland A."/>
            <person name="Lapidus A."/>
            <person name="Bruce D."/>
            <person name="Goodwin L."/>
            <person name="Pitluck S."/>
            <person name="Peters L."/>
            <person name="Kyrpides N."/>
            <person name="Mavromatis K."/>
            <person name="Ivanova N."/>
            <person name="Ovchinnikova G."/>
            <person name="Teshima H."/>
            <person name="Detter J.C."/>
            <person name="Han C."/>
            <person name="Land M."/>
            <person name="Hauser L."/>
            <person name="Markowitz V."/>
            <person name="Cheng J.-F."/>
            <person name="Hugenholtz P."/>
            <person name="Woyke T."/>
            <person name="Wu D."/>
            <person name="Spring S."/>
            <person name="Schueler E."/>
            <person name="Brambilla E."/>
            <person name="Klenk H.-P."/>
            <person name="Eisen J.A."/>
        </authorList>
    </citation>
    <scope>NUCLEOTIDE SEQUENCE [LARGE SCALE GENOMIC DNA]</scope>
    <source>
        <strain evidence="4">ATCC 700848 / DSM 11109 / ASRB2</strain>
    </source>
</reference>
<dbReference type="STRING" id="880072.Desac_0265"/>
<dbReference type="eggNOG" id="COG0762">
    <property type="taxonomic scope" value="Bacteria"/>
</dbReference>
<dbReference type="Pfam" id="PF02325">
    <property type="entry name" value="CCB3_YggT"/>
    <property type="match status" value="1"/>
</dbReference>
<sequence>MFVFSNFIKALASIFDIVLSIYMWLIIGRAIISWVTPDPFNPIVRFLYNVTEPVLGFFRRRLPLVYGGLDLAPLLVLIVIVFLQRFLVTTLYEWAMRISMDG</sequence>
<dbReference type="InterPro" id="IPR003425">
    <property type="entry name" value="CCB3/YggT"/>
</dbReference>
<feature type="transmembrane region" description="Helical" evidence="2">
    <location>
        <begin position="71"/>
        <end position="92"/>
    </location>
</feature>
<reference evidence="3 4" key="1">
    <citation type="journal article" date="2011" name="Stand. Genomic Sci.">
        <title>Complete genome sequence of the acetate-degrading sulfate reducer Desulfobacca acetoxidans type strain (ASRB2).</title>
        <authorList>
            <person name="Goker M."/>
            <person name="Teshima H."/>
            <person name="Lapidus A."/>
            <person name="Nolan M."/>
            <person name="Lucas S."/>
            <person name="Hammon N."/>
            <person name="Deshpande S."/>
            <person name="Cheng J.F."/>
            <person name="Tapia R."/>
            <person name="Han C."/>
            <person name="Goodwin L."/>
            <person name="Pitluck S."/>
            <person name="Huntemann M."/>
            <person name="Liolios K."/>
            <person name="Ivanova N."/>
            <person name="Pagani I."/>
            <person name="Mavromatis K."/>
            <person name="Ovchinikova G."/>
            <person name="Pati A."/>
            <person name="Chen A."/>
            <person name="Palaniappan K."/>
            <person name="Land M."/>
            <person name="Hauser L."/>
            <person name="Brambilla E.M."/>
            <person name="Rohde M."/>
            <person name="Spring S."/>
            <person name="Detter J.C."/>
            <person name="Woyke T."/>
            <person name="Bristow J."/>
            <person name="Eisen J.A."/>
            <person name="Markowitz V."/>
            <person name="Hugenholtz P."/>
            <person name="Kyrpides N.C."/>
            <person name="Klenk H.P."/>
        </authorList>
    </citation>
    <scope>NUCLEOTIDE SEQUENCE [LARGE SCALE GENOMIC DNA]</scope>
    <source>
        <strain evidence="4">ATCC 700848 / DSM 11109 / ASRB2</strain>
    </source>
</reference>
<dbReference type="EMBL" id="CP002629">
    <property type="protein sequence ID" value="AEB08157.1"/>
    <property type="molecule type" value="Genomic_DNA"/>
</dbReference>
<dbReference type="OrthoDB" id="47652at2"/>
<protein>
    <recommendedName>
        <fullName evidence="5">YggT family protein</fullName>
    </recommendedName>
</protein>
<dbReference type="AlphaFoldDB" id="F2NEG7"/>
<keyword evidence="2" id="KW-1133">Transmembrane helix</keyword>
<proteinExistence type="inferred from homology"/>
<evidence type="ECO:0000313" key="4">
    <source>
        <dbReference type="Proteomes" id="UP000000483"/>
    </source>
</evidence>
<accession>F2NEG7</accession>
<dbReference type="HOGENOM" id="CLU_136788_1_0_7"/>
<evidence type="ECO:0000256" key="2">
    <source>
        <dbReference type="SAM" id="Phobius"/>
    </source>
</evidence>
<keyword evidence="2" id="KW-0812">Transmembrane</keyword>
<dbReference type="Proteomes" id="UP000000483">
    <property type="component" value="Chromosome"/>
</dbReference>
<keyword evidence="4" id="KW-1185">Reference proteome</keyword>
<keyword evidence="2" id="KW-0472">Membrane</keyword>
<dbReference type="GO" id="GO:0016020">
    <property type="term" value="C:membrane"/>
    <property type="evidence" value="ECO:0007669"/>
    <property type="project" value="InterPro"/>
</dbReference>
<name>F2NEG7_DESAR</name>
<dbReference type="KEGG" id="dao:Desac_0265"/>
<organism evidence="3 4">
    <name type="scientific">Desulfobacca acetoxidans (strain ATCC 700848 / DSM 11109 / ASRB2)</name>
    <dbReference type="NCBI Taxonomy" id="880072"/>
    <lineage>
        <taxon>Bacteria</taxon>
        <taxon>Pseudomonadati</taxon>
        <taxon>Thermodesulfobacteriota</taxon>
        <taxon>Desulfobaccia</taxon>
        <taxon>Desulfobaccales</taxon>
        <taxon>Desulfobaccaceae</taxon>
        <taxon>Desulfobacca</taxon>
    </lineage>
</organism>
<dbReference type="PANTHER" id="PTHR33219:SF14">
    <property type="entry name" value="PROTEIN COFACTOR ASSEMBLY OF COMPLEX C SUBUNIT B CCB3, CHLOROPLASTIC-RELATED"/>
    <property type="match status" value="1"/>
</dbReference>
<feature type="transmembrane region" description="Helical" evidence="2">
    <location>
        <begin position="12"/>
        <end position="32"/>
    </location>
</feature>
<comment type="similarity">
    <text evidence="1">Belongs to the YggT family.</text>
</comment>
<evidence type="ECO:0000313" key="3">
    <source>
        <dbReference type="EMBL" id="AEB08157.1"/>
    </source>
</evidence>
<evidence type="ECO:0000256" key="1">
    <source>
        <dbReference type="ARBA" id="ARBA00010894"/>
    </source>
</evidence>
<dbReference type="PANTHER" id="PTHR33219">
    <property type="entry name" value="YLMG HOMOLOG PROTEIN 2, CHLOROPLASTIC"/>
    <property type="match status" value="1"/>
</dbReference>
<dbReference type="RefSeq" id="WP_013705270.1">
    <property type="nucleotide sequence ID" value="NC_015388.1"/>
</dbReference>
<gene>
    <name evidence="3" type="ordered locus">Desac_0265</name>
</gene>